<dbReference type="SUPFAM" id="SSF55781">
    <property type="entry name" value="GAF domain-like"/>
    <property type="match status" value="1"/>
</dbReference>
<protein>
    <submittedName>
        <fullName evidence="6">DNA-binding IclR family transcriptional regulator</fullName>
    </submittedName>
</protein>
<dbReference type="PANTHER" id="PTHR30136:SF8">
    <property type="entry name" value="TRANSCRIPTIONAL REGULATORY PROTEIN"/>
    <property type="match status" value="1"/>
</dbReference>
<name>A0A7W6E5P8_9RHOB</name>
<dbReference type="Gene3D" id="1.10.10.10">
    <property type="entry name" value="Winged helix-like DNA-binding domain superfamily/Winged helix DNA-binding domain"/>
    <property type="match status" value="1"/>
</dbReference>
<evidence type="ECO:0000313" key="7">
    <source>
        <dbReference type="Proteomes" id="UP000530268"/>
    </source>
</evidence>
<dbReference type="Proteomes" id="UP000530268">
    <property type="component" value="Unassembled WGS sequence"/>
</dbReference>
<feature type="domain" description="HTH iclR-type" evidence="4">
    <location>
        <begin position="12"/>
        <end position="74"/>
    </location>
</feature>
<evidence type="ECO:0000256" key="2">
    <source>
        <dbReference type="ARBA" id="ARBA00023125"/>
    </source>
</evidence>
<dbReference type="InterPro" id="IPR014757">
    <property type="entry name" value="Tscrpt_reg_IclR_C"/>
</dbReference>
<dbReference type="EMBL" id="JACIEI010000012">
    <property type="protein sequence ID" value="MBB3995241.1"/>
    <property type="molecule type" value="Genomic_DNA"/>
</dbReference>
<keyword evidence="1" id="KW-0805">Transcription regulation</keyword>
<gene>
    <name evidence="6" type="ORF">GGR95_002893</name>
</gene>
<dbReference type="AlphaFoldDB" id="A0A7W6E5P8"/>
<dbReference type="RefSeq" id="WP_184566985.1">
    <property type="nucleotide sequence ID" value="NZ_JACIEI010000012.1"/>
</dbReference>
<keyword evidence="3" id="KW-0804">Transcription</keyword>
<dbReference type="Pfam" id="PF01614">
    <property type="entry name" value="IclR_C"/>
    <property type="match status" value="1"/>
</dbReference>
<comment type="caution">
    <text evidence="6">The sequence shown here is derived from an EMBL/GenBank/DDBJ whole genome shotgun (WGS) entry which is preliminary data.</text>
</comment>
<dbReference type="GO" id="GO:0045892">
    <property type="term" value="P:negative regulation of DNA-templated transcription"/>
    <property type="evidence" value="ECO:0007669"/>
    <property type="project" value="TreeGrafter"/>
</dbReference>
<keyword evidence="7" id="KW-1185">Reference proteome</keyword>
<evidence type="ECO:0000259" key="5">
    <source>
        <dbReference type="PROSITE" id="PS51078"/>
    </source>
</evidence>
<dbReference type="GO" id="GO:0003677">
    <property type="term" value="F:DNA binding"/>
    <property type="evidence" value="ECO:0007669"/>
    <property type="project" value="UniProtKB-KW"/>
</dbReference>
<dbReference type="Pfam" id="PF09339">
    <property type="entry name" value="HTH_IclR"/>
    <property type="match status" value="1"/>
</dbReference>
<dbReference type="InterPro" id="IPR036390">
    <property type="entry name" value="WH_DNA-bd_sf"/>
</dbReference>
<evidence type="ECO:0000313" key="6">
    <source>
        <dbReference type="EMBL" id="MBB3995241.1"/>
    </source>
</evidence>
<dbReference type="SMART" id="SM00346">
    <property type="entry name" value="HTH_ICLR"/>
    <property type="match status" value="1"/>
</dbReference>
<dbReference type="SUPFAM" id="SSF46785">
    <property type="entry name" value="Winged helix' DNA-binding domain"/>
    <property type="match status" value="1"/>
</dbReference>
<dbReference type="InterPro" id="IPR005471">
    <property type="entry name" value="Tscrpt_reg_IclR_N"/>
</dbReference>
<evidence type="ECO:0000256" key="3">
    <source>
        <dbReference type="ARBA" id="ARBA00023163"/>
    </source>
</evidence>
<organism evidence="6 7">
    <name type="scientific">Sulfitobacter undariae</name>
    <dbReference type="NCBI Taxonomy" id="1563671"/>
    <lineage>
        <taxon>Bacteria</taxon>
        <taxon>Pseudomonadati</taxon>
        <taxon>Pseudomonadota</taxon>
        <taxon>Alphaproteobacteria</taxon>
        <taxon>Rhodobacterales</taxon>
        <taxon>Roseobacteraceae</taxon>
        <taxon>Sulfitobacter</taxon>
    </lineage>
</organism>
<keyword evidence="2 6" id="KW-0238">DNA-binding</keyword>
<dbReference type="InterPro" id="IPR050707">
    <property type="entry name" value="HTH_MetabolicPath_Reg"/>
</dbReference>
<reference evidence="6 7" key="1">
    <citation type="submission" date="2020-08" db="EMBL/GenBank/DDBJ databases">
        <title>Genomic Encyclopedia of Type Strains, Phase IV (KMG-IV): sequencing the most valuable type-strain genomes for metagenomic binning, comparative biology and taxonomic classification.</title>
        <authorList>
            <person name="Goeker M."/>
        </authorList>
    </citation>
    <scope>NUCLEOTIDE SEQUENCE [LARGE SCALE GENOMIC DNA]</scope>
    <source>
        <strain evidence="6 7">DSM 102234</strain>
    </source>
</reference>
<proteinExistence type="predicted"/>
<dbReference type="PANTHER" id="PTHR30136">
    <property type="entry name" value="HELIX-TURN-HELIX TRANSCRIPTIONAL REGULATOR, ICLR FAMILY"/>
    <property type="match status" value="1"/>
</dbReference>
<dbReference type="PROSITE" id="PS51077">
    <property type="entry name" value="HTH_ICLR"/>
    <property type="match status" value="1"/>
</dbReference>
<dbReference type="InterPro" id="IPR036388">
    <property type="entry name" value="WH-like_DNA-bd_sf"/>
</dbReference>
<dbReference type="GO" id="GO:0003700">
    <property type="term" value="F:DNA-binding transcription factor activity"/>
    <property type="evidence" value="ECO:0007669"/>
    <property type="project" value="TreeGrafter"/>
</dbReference>
<evidence type="ECO:0000256" key="1">
    <source>
        <dbReference type="ARBA" id="ARBA00023015"/>
    </source>
</evidence>
<dbReference type="Gene3D" id="3.30.450.40">
    <property type="match status" value="1"/>
</dbReference>
<dbReference type="InterPro" id="IPR029016">
    <property type="entry name" value="GAF-like_dom_sf"/>
</dbReference>
<evidence type="ECO:0000259" key="4">
    <source>
        <dbReference type="PROSITE" id="PS51077"/>
    </source>
</evidence>
<feature type="domain" description="IclR-ED" evidence="5">
    <location>
        <begin position="75"/>
        <end position="263"/>
    </location>
</feature>
<sequence length="271" mass="29287">MTQTTKPARKGIQSLVTGFEVIDFLVRAGRPVPLREIATGTGLSPSKLQFYLVSLVEVRVVHQDPATGFYGLGSYTLQLGIAGLQQFDIFEATRTHLDAFAARHGHSMFLGVWGNEGPTVIYRARGQQGGSLMELRLGAVLPVLRSALGQLFLAHLPERITKDHIIQELKAGVNMPRLDDVPQSDAEIAARNAAILEQGISRCRGGMLSDHTSLSAPVFDYRGKIVAGVTLMAPLSAVDDDPDSAMASDLRDTAQAISREAGQNSIHYLDI</sequence>
<accession>A0A7W6E5P8</accession>
<dbReference type="PROSITE" id="PS51078">
    <property type="entry name" value="ICLR_ED"/>
    <property type="match status" value="1"/>
</dbReference>